<dbReference type="AlphaFoldDB" id="A0A0M9FIU9"/>
<dbReference type="Pfam" id="PF11772">
    <property type="entry name" value="EpuA"/>
    <property type="match status" value="1"/>
</dbReference>
<dbReference type="InterPro" id="IPR024596">
    <property type="entry name" value="RNApol_su_b/EpuA"/>
</dbReference>
<keyword evidence="1" id="KW-0812">Transmembrane</keyword>
<sequence>MKMDKDNLSYVGKNLILVAVVLLIAILVFILGLMVGYGVIGDGDNVFAVLSPAKWQELIGKFTGK</sequence>
<dbReference type="EMBL" id="CP017088">
    <property type="protein sequence ID" value="ASW49483.1"/>
    <property type="molecule type" value="Genomic_DNA"/>
</dbReference>
<evidence type="ECO:0000313" key="2">
    <source>
        <dbReference type="EMBL" id="ASW49483.1"/>
    </source>
</evidence>
<reference evidence="2" key="1">
    <citation type="submission" date="2016-08" db="EMBL/GenBank/DDBJ databases">
        <title>Streptococcus suis SRD478 Genome sequencing and assembly.</title>
        <authorList>
            <person name="Nicholson T.L."/>
            <person name="Bayles D.O."/>
            <person name="Shore S.M."/>
        </authorList>
    </citation>
    <scope>NUCLEOTIDE SEQUENCE [LARGE SCALE GENOMIC DNA]</scope>
    <source>
        <strain evidence="2">SRD478</strain>
    </source>
</reference>
<dbReference type="eggNOG" id="ENOG5033DQZ">
    <property type="taxonomic scope" value="Bacteria"/>
</dbReference>
<dbReference type="GO" id="GO:0000428">
    <property type="term" value="C:DNA-directed RNA polymerase complex"/>
    <property type="evidence" value="ECO:0007669"/>
    <property type="project" value="UniProtKB-KW"/>
</dbReference>
<protein>
    <submittedName>
        <fullName evidence="2">DNA-directed RNA polymerase subunit beta</fullName>
    </submittedName>
</protein>
<proteinExistence type="predicted"/>
<keyword evidence="2" id="KW-0240">DNA-directed RNA polymerase</keyword>
<keyword evidence="1" id="KW-0472">Membrane</keyword>
<evidence type="ECO:0000256" key="1">
    <source>
        <dbReference type="SAM" id="Phobius"/>
    </source>
</evidence>
<gene>
    <name evidence="2" type="ORF">A7J08_04030</name>
    <name evidence="3" type="ORF">BKM66_06215</name>
</gene>
<dbReference type="Proteomes" id="UP000323128">
    <property type="component" value="Chromosome"/>
</dbReference>
<evidence type="ECO:0000313" key="4">
    <source>
        <dbReference type="Proteomes" id="UP000250181"/>
    </source>
</evidence>
<evidence type="ECO:0000313" key="3">
    <source>
        <dbReference type="EMBL" id="AWX95755.1"/>
    </source>
</evidence>
<dbReference type="EMBL" id="CP017666">
    <property type="protein sequence ID" value="AWX95755.1"/>
    <property type="molecule type" value="Genomic_DNA"/>
</dbReference>
<feature type="transmembrane region" description="Helical" evidence="1">
    <location>
        <begin position="15"/>
        <end position="40"/>
    </location>
</feature>
<reference evidence="3 4" key="2">
    <citation type="submission" date="2016-10" db="EMBL/GenBank/DDBJ databases">
        <authorList>
            <person name="Zou G."/>
            <person name="Zhou R."/>
        </authorList>
    </citation>
    <scope>NUCLEOTIDE SEQUENCE [LARGE SCALE GENOMIC DNA]</scope>
    <source>
        <strain evidence="3 4">0061</strain>
    </source>
</reference>
<keyword evidence="2" id="KW-0804">Transcription</keyword>
<accession>A0A0M9FIU9</accession>
<dbReference type="Proteomes" id="UP000250181">
    <property type="component" value="Chromosome"/>
</dbReference>
<name>A0A0M9FIU9_STRSU</name>
<keyword evidence="1" id="KW-1133">Transmembrane helix</keyword>
<organism evidence="2">
    <name type="scientific">Streptococcus suis</name>
    <dbReference type="NCBI Taxonomy" id="1307"/>
    <lineage>
        <taxon>Bacteria</taxon>
        <taxon>Bacillati</taxon>
        <taxon>Bacillota</taxon>
        <taxon>Bacilli</taxon>
        <taxon>Lactobacillales</taxon>
        <taxon>Streptococcaceae</taxon>
        <taxon>Streptococcus</taxon>
    </lineage>
</organism>